<evidence type="ECO:0000313" key="2">
    <source>
        <dbReference type="Proteomes" id="UP001054945"/>
    </source>
</evidence>
<dbReference type="EMBL" id="BPLR01010057">
    <property type="protein sequence ID" value="GIY36495.1"/>
    <property type="molecule type" value="Genomic_DNA"/>
</dbReference>
<comment type="caution">
    <text evidence="1">The sequence shown here is derived from an EMBL/GenBank/DDBJ whole genome shotgun (WGS) entry which is preliminary data.</text>
</comment>
<organism evidence="1 2">
    <name type="scientific">Caerostris extrusa</name>
    <name type="common">Bark spider</name>
    <name type="synonym">Caerostris bankana</name>
    <dbReference type="NCBI Taxonomy" id="172846"/>
    <lineage>
        <taxon>Eukaryota</taxon>
        <taxon>Metazoa</taxon>
        <taxon>Ecdysozoa</taxon>
        <taxon>Arthropoda</taxon>
        <taxon>Chelicerata</taxon>
        <taxon>Arachnida</taxon>
        <taxon>Araneae</taxon>
        <taxon>Araneomorphae</taxon>
        <taxon>Entelegynae</taxon>
        <taxon>Araneoidea</taxon>
        <taxon>Araneidae</taxon>
        <taxon>Caerostris</taxon>
    </lineage>
</organism>
<name>A0AAV4SQX3_CAEEX</name>
<dbReference type="Proteomes" id="UP001054945">
    <property type="component" value="Unassembled WGS sequence"/>
</dbReference>
<gene>
    <name evidence="1" type="ORF">CEXT_521661</name>
</gene>
<reference evidence="1 2" key="1">
    <citation type="submission" date="2021-06" db="EMBL/GenBank/DDBJ databases">
        <title>Caerostris extrusa draft genome.</title>
        <authorList>
            <person name="Kono N."/>
            <person name="Arakawa K."/>
        </authorList>
    </citation>
    <scope>NUCLEOTIDE SEQUENCE [LARGE SCALE GENOMIC DNA]</scope>
</reference>
<evidence type="ECO:0000313" key="1">
    <source>
        <dbReference type="EMBL" id="GIY36495.1"/>
    </source>
</evidence>
<protein>
    <submittedName>
        <fullName evidence="1">Uncharacterized protein</fullName>
    </submittedName>
</protein>
<proteinExistence type="predicted"/>
<keyword evidence="2" id="KW-1185">Reference proteome</keyword>
<sequence length="85" mass="9554">MALAHTHSRNSRERKATLKCIPGKSSQPFLITNETPTTCPLALKVTSRSGRQQSFTDIERPDMENDRKQNIEKSILCKSVHICDG</sequence>
<accession>A0AAV4SQX3</accession>
<dbReference type="AlphaFoldDB" id="A0AAV4SQX3"/>